<dbReference type="CDD" id="cd18542">
    <property type="entry name" value="ABC_6TM_YknU_like"/>
    <property type="match status" value="1"/>
</dbReference>
<feature type="transmembrane region" description="Helical" evidence="9">
    <location>
        <begin position="54"/>
        <end position="72"/>
    </location>
</feature>
<dbReference type="InterPro" id="IPR011527">
    <property type="entry name" value="ABC1_TM_dom"/>
</dbReference>
<keyword evidence="7 9" id="KW-1133">Transmembrane helix</keyword>
<dbReference type="SUPFAM" id="SSF52540">
    <property type="entry name" value="P-loop containing nucleoside triphosphate hydrolases"/>
    <property type="match status" value="1"/>
</dbReference>
<evidence type="ECO:0000256" key="2">
    <source>
        <dbReference type="ARBA" id="ARBA00022448"/>
    </source>
</evidence>
<reference evidence="12 13" key="1">
    <citation type="submission" date="2020-02" db="EMBL/GenBank/DDBJ databases">
        <title>Draft genome sequence of Lactococcus sp. Hs30E4-3.</title>
        <authorList>
            <person name="Noda S."/>
            <person name="Yuki M."/>
            <person name="Ohkuma M."/>
        </authorList>
    </citation>
    <scope>NUCLEOTIDE SEQUENCE [LARGE SCALE GENOMIC DNA]</scope>
    <source>
        <strain evidence="12 13">Hs30E4-3</strain>
    </source>
</reference>
<protein>
    <submittedName>
        <fullName evidence="12">ABC transporter ATP-binding protein</fullName>
    </submittedName>
</protein>
<keyword evidence="3" id="KW-1003">Cell membrane</keyword>
<dbReference type="EMBL" id="BLLI01000001">
    <property type="protein sequence ID" value="GFH41451.1"/>
    <property type="molecule type" value="Genomic_DNA"/>
</dbReference>
<dbReference type="GO" id="GO:0005886">
    <property type="term" value="C:plasma membrane"/>
    <property type="evidence" value="ECO:0007669"/>
    <property type="project" value="UniProtKB-SubCell"/>
</dbReference>
<name>A0A6A0BAG8_9LACT</name>
<dbReference type="InterPro" id="IPR017871">
    <property type="entry name" value="ABC_transporter-like_CS"/>
</dbReference>
<keyword evidence="2" id="KW-0813">Transport</keyword>
<dbReference type="Pfam" id="PF00664">
    <property type="entry name" value="ABC_membrane"/>
    <property type="match status" value="1"/>
</dbReference>
<evidence type="ECO:0000256" key="1">
    <source>
        <dbReference type="ARBA" id="ARBA00004651"/>
    </source>
</evidence>
<dbReference type="Pfam" id="PF00005">
    <property type="entry name" value="ABC_tran"/>
    <property type="match status" value="1"/>
</dbReference>
<dbReference type="SUPFAM" id="SSF90123">
    <property type="entry name" value="ABC transporter transmembrane region"/>
    <property type="match status" value="1"/>
</dbReference>
<evidence type="ECO:0000256" key="8">
    <source>
        <dbReference type="ARBA" id="ARBA00023136"/>
    </source>
</evidence>
<dbReference type="PANTHER" id="PTHR43394:SF1">
    <property type="entry name" value="ATP-BINDING CASSETTE SUB-FAMILY B MEMBER 10, MITOCHONDRIAL"/>
    <property type="match status" value="1"/>
</dbReference>
<dbReference type="RefSeq" id="WP_172206947.1">
    <property type="nucleotide sequence ID" value="NZ_BLLI01000001.1"/>
</dbReference>
<keyword evidence="13" id="KW-1185">Reference proteome</keyword>
<feature type="transmembrane region" description="Helical" evidence="9">
    <location>
        <begin position="245"/>
        <end position="266"/>
    </location>
</feature>
<dbReference type="GO" id="GO:0015421">
    <property type="term" value="F:ABC-type oligopeptide transporter activity"/>
    <property type="evidence" value="ECO:0007669"/>
    <property type="project" value="TreeGrafter"/>
</dbReference>
<evidence type="ECO:0000256" key="6">
    <source>
        <dbReference type="ARBA" id="ARBA00022840"/>
    </source>
</evidence>
<dbReference type="PROSITE" id="PS00211">
    <property type="entry name" value="ABC_TRANSPORTER_1"/>
    <property type="match status" value="1"/>
</dbReference>
<dbReference type="InterPro" id="IPR027417">
    <property type="entry name" value="P-loop_NTPase"/>
</dbReference>
<feature type="domain" description="ABC transmembrane type-1" evidence="11">
    <location>
        <begin position="19"/>
        <end position="301"/>
    </location>
</feature>
<feature type="transmembrane region" description="Helical" evidence="9">
    <location>
        <begin position="20"/>
        <end position="42"/>
    </location>
</feature>
<keyword evidence="4 9" id="KW-0812">Transmembrane</keyword>
<dbReference type="InterPro" id="IPR039421">
    <property type="entry name" value="Type_1_exporter"/>
</dbReference>
<dbReference type="Gene3D" id="3.40.50.300">
    <property type="entry name" value="P-loop containing nucleotide triphosphate hydrolases"/>
    <property type="match status" value="1"/>
</dbReference>
<evidence type="ECO:0000259" key="11">
    <source>
        <dbReference type="PROSITE" id="PS50929"/>
    </source>
</evidence>
<accession>A0A6A0BAG8</accession>
<keyword evidence="6 12" id="KW-0067">ATP-binding</keyword>
<evidence type="ECO:0000256" key="7">
    <source>
        <dbReference type="ARBA" id="ARBA00022989"/>
    </source>
</evidence>
<evidence type="ECO:0000259" key="10">
    <source>
        <dbReference type="PROSITE" id="PS50893"/>
    </source>
</evidence>
<feature type="transmembrane region" description="Helical" evidence="9">
    <location>
        <begin position="129"/>
        <end position="150"/>
    </location>
</feature>
<dbReference type="SMART" id="SM00382">
    <property type="entry name" value="AAA"/>
    <property type="match status" value="1"/>
</dbReference>
<dbReference type="InterPro" id="IPR036640">
    <property type="entry name" value="ABC1_TM_sf"/>
</dbReference>
<comment type="caution">
    <text evidence="12">The sequence shown here is derived from an EMBL/GenBank/DDBJ whole genome shotgun (WGS) entry which is preliminary data.</text>
</comment>
<dbReference type="Gene3D" id="1.20.1560.10">
    <property type="entry name" value="ABC transporter type 1, transmembrane domain"/>
    <property type="match status" value="1"/>
</dbReference>
<gene>
    <name evidence="12" type="ORF">Hs30E_00020</name>
</gene>
<sequence>MASIKWVWQYAKVYKWRIIFATLLVIIASGLSIVFPLLGGMLVDTVIDKGKIGMLLPILAGMYGIVVLRIIMRYTYQILFETIGQNTLYKIREELYDKLQEMDFGFFNQTRVGDIMARMTGDTDAIRHFVSWVVYTLLENMLLFIAAVSVMATIDWRLMLALIAVTPLIAYLTMRMSSQARPLFYEIRESFSRLNSMVEENISGNRVVKAFTREAFEIEKFNAHNNDYRQRNIDSANVSRKYLPILDALASCLTIITLVLGGYFVINGQMTLGNLVTFNGVLWMLNMPMRMSGWLINDVQRFIASSFKIRDMLDSETQIPVISEKSAENLKGYVEFDDVSFHFADDPETEVLSHISLKAVPGQTIGILGETGSGKSTLVNLIARFYDPTSGVVKIDGVDARKWHVRELRDHIALVMQDIFLFSDTIEENIAFGVPDADSLEVQKMARIADADHFITQMPEGYETIVGERGVGLSGGQKQRISLARALMKDPSILILDDTTSAVDMETETKIQEELDQITHDKTTFIIAHRISSVKEADEIIIMAHGKIVERGNHETLLAKKGYYYEVYNKQLGNFDIEIGNGGEVNG</sequence>
<evidence type="ECO:0000256" key="4">
    <source>
        <dbReference type="ARBA" id="ARBA00022692"/>
    </source>
</evidence>
<dbReference type="Proteomes" id="UP000480303">
    <property type="component" value="Unassembled WGS sequence"/>
</dbReference>
<dbReference type="PROSITE" id="PS50929">
    <property type="entry name" value="ABC_TM1F"/>
    <property type="match status" value="1"/>
</dbReference>
<keyword evidence="8 9" id="KW-0472">Membrane</keyword>
<dbReference type="AlphaFoldDB" id="A0A6A0BAG8"/>
<evidence type="ECO:0000256" key="5">
    <source>
        <dbReference type="ARBA" id="ARBA00022741"/>
    </source>
</evidence>
<feature type="transmembrane region" description="Helical" evidence="9">
    <location>
        <begin position="156"/>
        <end position="174"/>
    </location>
</feature>
<dbReference type="GO" id="GO:0016887">
    <property type="term" value="F:ATP hydrolysis activity"/>
    <property type="evidence" value="ECO:0007669"/>
    <property type="project" value="InterPro"/>
</dbReference>
<evidence type="ECO:0000256" key="3">
    <source>
        <dbReference type="ARBA" id="ARBA00022475"/>
    </source>
</evidence>
<dbReference type="GO" id="GO:0005524">
    <property type="term" value="F:ATP binding"/>
    <property type="evidence" value="ECO:0007669"/>
    <property type="project" value="UniProtKB-KW"/>
</dbReference>
<proteinExistence type="predicted"/>
<evidence type="ECO:0000256" key="9">
    <source>
        <dbReference type="SAM" id="Phobius"/>
    </source>
</evidence>
<feature type="domain" description="ABC transporter" evidence="10">
    <location>
        <begin position="334"/>
        <end position="570"/>
    </location>
</feature>
<dbReference type="PANTHER" id="PTHR43394">
    <property type="entry name" value="ATP-DEPENDENT PERMEASE MDL1, MITOCHONDRIAL"/>
    <property type="match status" value="1"/>
</dbReference>
<dbReference type="InterPro" id="IPR003593">
    <property type="entry name" value="AAA+_ATPase"/>
</dbReference>
<dbReference type="InterPro" id="IPR003439">
    <property type="entry name" value="ABC_transporter-like_ATP-bd"/>
</dbReference>
<evidence type="ECO:0000313" key="12">
    <source>
        <dbReference type="EMBL" id="GFH41451.1"/>
    </source>
</evidence>
<keyword evidence="5" id="KW-0547">Nucleotide-binding</keyword>
<comment type="subcellular location">
    <subcellularLocation>
        <location evidence="1">Cell membrane</location>
        <topology evidence="1">Multi-pass membrane protein</topology>
    </subcellularLocation>
</comment>
<organism evidence="12 13">
    <name type="scientific">Pseudolactococcus hodotermopsidis</name>
    <dbReference type="NCBI Taxonomy" id="2709157"/>
    <lineage>
        <taxon>Bacteria</taxon>
        <taxon>Bacillati</taxon>
        <taxon>Bacillota</taxon>
        <taxon>Bacilli</taxon>
        <taxon>Lactobacillales</taxon>
        <taxon>Streptococcaceae</taxon>
        <taxon>Pseudolactococcus</taxon>
    </lineage>
</organism>
<dbReference type="FunFam" id="3.40.50.300:FF:000221">
    <property type="entry name" value="Multidrug ABC transporter ATP-binding protein"/>
    <property type="match status" value="1"/>
</dbReference>
<dbReference type="PROSITE" id="PS50893">
    <property type="entry name" value="ABC_TRANSPORTER_2"/>
    <property type="match status" value="1"/>
</dbReference>
<evidence type="ECO:0000313" key="13">
    <source>
        <dbReference type="Proteomes" id="UP000480303"/>
    </source>
</evidence>